<accession>A0A066X5M4</accession>
<dbReference type="OMA" id="PRANIQH"/>
<keyword evidence="5" id="KW-1185">Reference proteome</keyword>
<gene>
    <name evidence="4" type="ORF">CSUB01_00410</name>
</gene>
<dbReference type="OrthoDB" id="2017544at2759"/>
<dbReference type="PANTHER" id="PTHR12532">
    <property type="entry name" value="TRANSLATIONAL ACTIVATOR OF CYTOCHROME C OXIDASE 1"/>
    <property type="match status" value="1"/>
</dbReference>
<comment type="caution">
    <text evidence="4">The sequence shown here is derived from an EMBL/GenBank/DDBJ whole genome shotgun (WGS) entry which is preliminary data.</text>
</comment>
<evidence type="ECO:0000256" key="2">
    <source>
        <dbReference type="SAM" id="MobiDB-lite"/>
    </source>
</evidence>
<evidence type="ECO:0000256" key="1">
    <source>
        <dbReference type="ARBA" id="ARBA00008724"/>
    </source>
</evidence>
<organism evidence="4 5">
    <name type="scientific">Colletotrichum sublineola</name>
    <name type="common">Sorghum anthracnose fungus</name>
    <dbReference type="NCBI Taxonomy" id="1173701"/>
    <lineage>
        <taxon>Eukaryota</taxon>
        <taxon>Fungi</taxon>
        <taxon>Dikarya</taxon>
        <taxon>Ascomycota</taxon>
        <taxon>Pezizomycotina</taxon>
        <taxon>Sordariomycetes</taxon>
        <taxon>Hypocreomycetidae</taxon>
        <taxon>Glomerellales</taxon>
        <taxon>Glomerellaceae</taxon>
        <taxon>Colletotrichum</taxon>
        <taxon>Colletotrichum graminicola species complex</taxon>
    </lineage>
</organism>
<protein>
    <recommendedName>
        <fullName evidence="3">TACO1/YebC-like second and third domain-containing protein</fullName>
    </recommendedName>
</protein>
<dbReference type="Gene3D" id="3.30.70.980">
    <property type="match status" value="2"/>
</dbReference>
<reference evidence="5" key="1">
    <citation type="journal article" date="2014" name="Genome Announc.">
        <title>Draft genome sequence of Colletotrichum sublineola, a destructive pathogen of cultivated sorghum.</title>
        <authorList>
            <person name="Baroncelli R."/>
            <person name="Sanz-Martin J.M."/>
            <person name="Rech G.E."/>
            <person name="Sukno S.A."/>
            <person name="Thon M.R."/>
        </authorList>
    </citation>
    <scope>NUCLEOTIDE SEQUENCE [LARGE SCALE GENOMIC DNA]</scope>
    <source>
        <strain evidence="5">TX430BB</strain>
    </source>
</reference>
<feature type="region of interest" description="Disordered" evidence="2">
    <location>
        <begin position="91"/>
        <end position="121"/>
    </location>
</feature>
<feature type="domain" description="TACO1/YebC-like second and third" evidence="3">
    <location>
        <begin position="142"/>
        <end position="299"/>
    </location>
</feature>
<dbReference type="InterPro" id="IPR002876">
    <property type="entry name" value="Transcrip_reg_TACO1-like"/>
</dbReference>
<proteinExistence type="inferred from homology"/>
<feature type="region of interest" description="Disordered" evidence="2">
    <location>
        <begin position="40"/>
        <end position="69"/>
    </location>
</feature>
<evidence type="ECO:0000259" key="3">
    <source>
        <dbReference type="Pfam" id="PF01709"/>
    </source>
</evidence>
<dbReference type="PANTHER" id="PTHR12532:SF0">
    <property type="entry name" value="TRANSLATIONAL ACTIVATOR OF CYTOCHROME C OXIDASE 1"/>
    <property type="match status" value="1"/>
</dbReference>
<name>A0A066X5M4_COLSU</name>
<dbReference type="SUPFAM" id="SSF75625">
    <property type="entry name" value="YebC-like"/>
    <property type="match status" value="2"/>
</dbReference>
<dbReference type="Gene3D" id="1.10.10.200">
    <property type="match status" value="1"/>
</dbReference>
<dbReference type="InterPro" id="IPR017856">
    <property type="entry name" value="Integrase-like_N"/>
</dbReference>
<dbReference type="InterPro" id="IPR029072">
    <property type="entry name" value="YebC-like"/>
</dbReference>
<dbReference type="STRING" id="1173701.A0A066X5M4"/>
<dbReference type="AlphaFoldDB" id="A0A066X5M4"/>
<dbReference type="InterPro" id="IPR026564">
    <property type="entry name" value="Transcrip_reg_TACO1-like_dom3"/>
</dbReference>
<dbReference type="Proteomes" id="UP000027238">
    <property type="component" value="Unassembled WGS sequence"/>
</dbReference>
<dbReference type="HOGENOM" id="CLU_062974_1_2_1"/>
<evidence type="ECO:0000313" key="4">
    <source>
        <dbReference type="EMBL" id="KDN64453.1"/>
    </source>
</evidence>
<dbReference type="eggNOG" id="KOG2972">
    <property type="taxonomic scope" value="Eukaryota"/>
</dbReference>
<dbReference type="GO" id="GO:0005737">
    <property type="term" value="C:cytoplasm"/>
    <property type="evidence" value="ECO:0007669"/>
    <property type="project" value="UniProtKB-ARBA"/>
</dbReference>
<sequence>MRPLASGSLRSIASRIAAASGPRVQPAFCHQCLRPLSTTAAAPSGHNKWSKIRHRKGAADAQKNSMRSQHSKTIALYSRRGFPLSTALASLNVRDHRQSPTSYSGRERKESHAQPPDGVPKNVIESAIARGQGRTASGASLEALTLEAILPPGVALIIEAETESKARSLQDLKVLIKKHKGAANTATFFFTRLGRVVFEAKEGGPGIDDIMDDAIEAGAEDLEADDEGNLVVWTQPNMTNAVANGVGPKFGLKLLDSDIIWSANEDTKVKLNEGPEASTLGELLAALQEFPEVQAVYGNPVKGNIPDEEWAKIEENLDS</sequence>
<dbReference type="EMBL" id="JMSE01001129">
    <property type="protein sequence ID" value="KDN64453.1"/>
    <property type="molecule type" value="Genomic_DNA"/>
</dbReference>
<comment type="similarity">
    <text evidence="1">Belongs to the TACO1 family.</text>
</comment>
<evidence type="ECO:0000313" key="5">
    <source>
        <dbReference type="Proteomes" id="UP000027238"/>
    </source>
</evidence>
<dbReference type="Pfam" id="PF01709">
    <property type="entry name" value="Transcrip_reg"/>
    <property type="match status" value="1"/>
</dbReference>
<dbReference type="InterPro" id="IPR048300">
    <property type="entry name" value="TACO1_YebC-like_2nd/3rd_dom"/>
</dbReference>